<dbReference type="CDD" id="cd01743">
    <property type="entry name" value="GATase1_Anthranilate_Synthase"/>
    <property type="match status" value="1"/>
</dbReference>
<dbReference type="SUPFAM" id="SSF52317">
    <property type="entry name" value="Class I glutamine amidotransferase-like"/>
    <property type="match status" value="1"/>
</dbReference>
<dbReference type="GO" id="GO:0004049">
    <property type="term" value="F:anthranilate synthase activity"/>
    <property type="evidence" value="ECO:0007669"/>
    <property type="project" value="UniProtKB-EC"/>
</dbReference>
<sequence length="198" mass="22624">MILNKKVLIIDNYDSFTFNIVQYLGVLGVEVYILRNNILNIKEIENLYFTHIIISPGPSTPYESGISLKAIKYFTGKFPILGICLGHQAIAQAFGGKIIRSPKIMHGKTSIIYHKNEGIFYGLKNPLKVTRYHSLIIDKKSLPNCFNITALTNNNYINQSIIMGIKHKIFYIEGIQFHPESIMSIQGHELFKNFLKYP</sequence>
<dbReference type="Gene3D" id="3.40.50.880">
    <property type="match status" value="1"/>
</dbReference>
<dbReference type="FunFam" id="3.40.50.880:FF:000003">
    <property type="entry name" value="Anthranilate synthase component II"/>
    <property type="match status" value="1"/>
</dbReference>
<dbReference type="EC" id="4.1.3.27" evidence="3"/>
<dbReference type="Pfam" id="PF00117">
    <property type="entry name" value="GATase"/>
    <property type="match status" value="1"/>
</dbReference>
<dbReference type="HOGENOM" id="CLU_014340_1_2_6"/>
<keyword evidence="4" id="KW-1185">Reference proteome</keyword>
<dbReference type="GO" id="GO:0046654">
    <property type="term" value="P:tetrahydrofolate biosynthetic process"/>
    <property type="evidence" value="ECO:0007669"/>
    <property type="project" value="TreeGrafter"/>
</dbReference>
<dbReference type="OrthoDB" id="9786812at2"/>
<keyword evidence="3" id="KW-0456">Lyase</keyword>
<dbReference type="NCBIfam" id="TIGR00566">
    <property type="entry name" value="trpG_papA"/>
    <property type="match status" value="1"/>
</dbReference>
<dbReference type="InterPro" id="IPR050472">
    <property type="entry name" value="Anth_synth/Amidotransfase"/>
</dbReference>
<dbReference type="PRINTS" id="PR00096">
    <property type="entry name" value="GATASE"/>
</dbReference>
<dbReference type="PANTHER" id="PTHR43418">
    <property type="entry name" value="MULTIFUNCTIONAL TRYPTOPHAN BIOSYNTHESIS PROTEIN-RELATED"/>
    <property type="match status" value="1"/>
</dbReference>
<dbReference type="PANTHER" id="PTHR43418:SF4">
    <property type="entry name" value="MULTIFUNCTIONAL TRYPTOPHAN BIOSYNTHESIS PROTEIN"/>
    <property type="match status" value="1"/>
</dbReference>
<dbReference type="PRINTS" id="PR00099">
    <property type="entry name" value="CPSGATASE"/>
</dbReference>
<evidence type="ECO:0000259" key="2">
    <source>
        <dbReference type="Pfam" id="PF00117"/>
    </source>
</evidence>
<dbReference type="STRING" id="1495769.CEM_287"/>
<dbReference type="InterPro" id="IPR029062">
    <property type="entry name" value="Class_I_gatase-like"/>
</dbReference>
<dbReference type="PROSITE" id="PS51273">
    <property type="entry name" value="GATASE_TYPE_1"/>
    <property type="match status" value="1"/>
</dbReference>
<organism evidence="3 4">
    <name type="scientific">Candidatus Johnevansia muelleri</name>
    <dbReference type="NCBI Taxonomy" id="1495769"/>
    <lineage>
        <taxon>Bacteria</taxon>
        <taxon>Pseudomonadati</taxon>
        <taxon>Pseudomonadota</taxon>
        <taxon>Gammaproteobacteria</taxon>
        <taxon>Candidatus Johnevansiales</taxon>
        <taxon>Candidatus Johnevansiaceae</taxon>
        <taxon>Candidatus Johnevansia</taxon>
    </lineage>
</organism>
<evidence type="ECO:0000313" key="3">
    <source>
        <dbReference type="EMBL" id="CDZ16541.1"/>
    </source>
</evidence>
<name>A0A078KBM5_9GAMM</name>
<proteinExistence type="predicted"/>
<dbReference type="EMBL" id="LM655252">
    <property type="protein sequence ID" value="CDZ16541.1"/>
    <property type="molecule type" value="Genomic_DNA"/>
</dbReference>
<dbReference type="AlphaFoldDB" id="A0A078KBM5"/>
<dbReference type="GO" id="GO:0005829">
    <property type="term" value="C:cytosol"/>
    <property type="evidence" value="ECO:0007669"/>
    <property type="project" value="TreeGrafter"/>
</dbReference>
<keyword evidence="1" id="KW-0315">Glutamine amidotransferase</keyword>
<dbReference type="KEGG" id="eme:CEM_287"/>
<dbReference type="InterPro" id="IPR017926">
    <property type="entry name" value="GATASE"/>
</dbReference>
<dbReference type="Proteomes" id="UP000032420">
    <property type="component" value="Chromosome I"/>
</dbReference>
<dbReference type="InterPro" id="IPR006221">
    <property type="entry name" value="TrpG/PapA_dom"/>
</dbReference>
<accession>A0A078KBM5</accession>
<evidence type="ECO:0000313" key="4">
    <source>
        <dbReference type="Proteomes" id="UP000032420"/>
    </source>
</evidence>
<dbReference type="PATRIC" id="fig|1495769.3.peg.263"/>
<protein>
    <submittedName>
        <fullName evidence="3">Anthranilate synthase component II</fullName>
        <ecNumber evidence="3">4.1.3.27</ecNumber>
    </submittedName>
</protein>
<dbReference type="GO" id="GO:0046820">
    <property type="term" value="F:4-amino-4-deoxychorismate synthase activity"/>
    <property type="evidence" value="ECO:0007669"/>
    <property type="project" value="TreeGrafter"/>
</dbReference>
<evidence type="ECO:0000256" key="1">
    <source>
        <dbReference type="ARBA" id="ARBA00022962"/>
    </source>
</evidence>
<dbReference type="PRINTS" id="PR00097">
    <property type="entry name" value="ANTSNTHASEII"/>
</dbReference>
<feature type="domain" description="Glutamine amidotransferase" evidence="2">
    <location>
        <begin position="8"/>
        <end position="195"/>
    </location>
</feature>
<dbReference type="GO" id="GO:0000162">
    <property type="term" value="P:L-tryptophan biosynthetic process"/>
    <property type="evidence" value="ECO:0007669"/>
    <property type="project" value="TreeGrafter"/>
</dbReference>
<gene>
    <name evidence="3" type="primary">trpG</name>
    <name evidence="3" type="ORF">CEM_287</name>
</gene>
<reference evidence="4" key="1">
    <citation type="submission" date="2014-07" db="EMBL/GenBank/DDBJ databases">
        <authorList>
            <person name="Santos-Garcia D."/>
        </authorList>
    </citation>
    <scope>NUCLEOTIDE SEQUENCE [LARGE SCALE GENOMIC DNA]</scope>
</reference>